<evidence type="ECO:0000313" key="4">
    <source>
        <dbReference type="Proteomes" id="UP001190700"/>
    </source>
</evidence>
<feature type="region of interest" description="Disordered" evidence="1">
    <location>
        <begin position="619"/>
        <end position="695"/>
    </location>
</feature>
<feature type="compositionally biased region" description="Acidic residues" evidence="1">
    <location>
        <begin position="645"/>
        <end position="687"/>
    </location>
</feature>
<feature type="region of interest" description="Disordered" evidence="1">
    <location>
        <begin position="479"/>
        <end position="502"/>
    </location>
</feature>
<dbReference type="SUPFAM" id="SSF69318">
    <property type="entry name" value="Integrin alpha N-terminal domain"/>
    <property type="match status" value="1"/>
</dbReference>
<evidence type="ECO:0000256" key="1">
    <source>
        <dbReference type="SAM" id="MobiDB-lite"/>
    </source>
</evidence>
<protein>
    <submittedName>
        <fullName evidence="3">Uncharacterized protein</fullName>
    </submittedName>
</protein>
<dbReference type="AlphaFoldDB" id="A0AAE0H2A5"/>
<dbReference type="InterPro" id="IPR028994">
    <property type="entry name" value="Integrin_alpha_N"/>
</dbReference>
<evidence type="ECO:0000313" key="3">
    <source>
        <dbReference type="EMBL" id="KAK3288597.1"/>
    </source>
</evidence>
<dbReference type="Proteomes" id="UP001190700">
    <property type="component" value="Unassembled WGS sequence"/>
</dbReference>
<proteinExistence type="predicted"/>
<feature type="compositionally biased region" description="Basic and acidic residues" evidence="1">
    <location>
        <begin position="620"/>
        <end position="630"/>
    </location>
</feature>
<feature type="chain" id="PRO_5042259276" evidence="2">
    <location>
        <begin position="23"/>
        <end position="743"/>
    </location>
</feature>
<sequence>MARPHFILGVLAHCLCTSKIAALEGGKLIHAHSFEKEGGGYYEPLPPLSIGLDTNPLGAAYVFNSELPDLFVVNSKFSTEPGLYLYEYVKTGENGSPIFRKRVQVTHPFKGLLPPPGTITQVGNNIHGFWHVENNIVAHTNYDRANHGFTERRELHIQGLPRIPIGLSYLPRSNSAGDLLLEVQDRKPMQVTKDMELKTLGYRNPEYNPFDSDPDYNPWDSAKIWSSSLLSAPGPKQARGLVTNSTGEKERSLVTGSHYGVLYYFRNMADAGIAFRQRQPILDKHGKVLRHSSPRATPVVYPVKGSRSSNHLIVGGEGQLMFYKFFSHSIETGGVPVYEPAVPVQEEGALLYGGSHPALTEVDWDSDGRHDLIVGNADGRILFIRNVGTDTQPQFMPGVALKSNEEEIHIQPGYHALEGPAEARYGYACPTVIDWDGDGAEACVWQAAVQRRPRAARAVAGEASCDTRERPNGVRCWQGQAEDRQGDRGALPLGRGHRTPAHQPARLGLRWCRRPFGGGSKTCINPEPEMGLPRSLGLPGGAILFLKGKREAAGELPKFKFPEVLHYNGAPIFIGREDGGFAVVHFGEAPGPHIVVGEEGGHFVFYDRARMSCDSVNRFPESKESKKDGMKPMSYKTFISPPGTVEEEDAAEGEPPESDDSEAVEEPEDSNTEGGQEEASTEQEEESTNGTAVREKPFSMPEFLGGLIVVPALLLLKTAFEYTRPTLARRFGRRLPRDMTRTV</sequence>
<keyword evidence="2" id="KW-0732">Signal</keyword>
<dbReference type="EMBL" id="LGRX02000431">
    <property type="protein sequence ID" value="KAK3288597.1"/>
    <property type="molecule type" value="Genomic_DNA"/>
</dbReference>
<accession>A0AAE0H2A5</accession>
<keyword evidence="4" id="KW-1185">Reference proteome</keyword>
<comment type="caution">
    <text evidence="3">The sequence shown here is derived from an EMBL/GenBank/DDBJ whole genome shotgun (WGS) entry which is preliminary data.</text>
</comment>
<feature type="signal peptide" evidence="2">
    <location>
        <begin position="1"/>
        <end position="22"/>
    </location>
</feature>
<reference evidence="3 4" key="1">
    <citation type="journal article" date="2015" name="Genome Biol. Evol.">
        <title>Comparative Genomics of a Bacterivorous Green Alga Reveals Evolutionary Causalities and Consequences of Phago-Mixotrophic Mode of Nutrition.</title>
        <authorList>
            <person name="Burns J.A."/>
            <person name="Paasch A."/>
            <person name="Narechania A."/>
            <person name="Kim E."/>
        </authorList>
    </citation>
    <scope>NUCLEOTIDE SEQUENCE [LARGE SCALE GENOMIC DNA]</scope>
    <source>
        <strain evidence="3 4">PLY_AMNH</strain>
    </source>
</reference>
<evidence type="ECO:0000256" key="2">
    <source>
        <dbReference type="SAM" id="SignalP"/>
    </source>
</evidence>
<name>A0AAE0H2A5_9CHLO</name>
<organism evidence="3 4">
    <name type="scientific">Cymbomonas tetramitiformis</name>
    <dbReference type="NCBI Taxonomy" id="36881"/>
    <lineage>
        <taxon>Eukaryota</taxon>
        <taxon>Viridiplantae</taxon>
        <taxon>Chlorophyta</taxon>
        <taxon>Pyramimonadophyceae</taxon>
        <taxon>Pyramimonadales</taxon>
        <taxon>Pyramimonadaceae</taxon>
        <taxon>Cymbomonas</taxon>
    </lineage>
</organism>
<gene>
    <name evidence="3" type="ORF">CYMTET_3933</name>
</gene>